<name>A0ACC0UBY2_9AGAM</name>
<reference evidence="1" key="1">
    <citation type="submission" date="2021-03" db="EMBL/GenBank/DDBJ databases">
        <title>Evolutionary priming and transition to the ectomycorrhizal habit in an iconic lineage of mushroom-forming fungi: is preadaptation a requirement?</title>
        <authorList>
            <consortium name="DOE Joint Genome Institute"/>
            <person name="Looney B.P."/>
            <person name="Miyauchi S."/>
            <person name="Morin E."/>
            <person name="Drula E."/>
            <person name="Courty P.E."/>
            <person name="Chicoki N."/>
            <person name="Fauchery L."/>
            <person name="Kohler A."/>
            <person name="Kuo A."/>
            <person name="LaButti K."/>
            <person name="Pangilinan J."/>
            <person name="Lipzen A."/>
            <person name="Riley R."/>
            <person name="Andreopoulos W."/>
            <person name="He G."/>
            <person name="Johnson J."/>
            <person name="Barry K.W."/>
            <person name="Grigoriev I.V."/>
            <person name="Nagy L."/>
            <person name="Hibbett D."/>
            <person name="Henrissat B."/>
            <person name="Matheny P.B."/>
            <person name="Labbe J."/>
            <person name="Martin A.F."/>
        </authorList>
    </citation>
    <scope>NUCLEOTIDE SEQUENCE</scope>
    <source>
        <strain evidence="1">BPL698</strain>
    </source>
</reference>
<accession>A0ACC0UBY2</accession>
<keyword evidence="2" id="KW-1185">Reference proteome</keyword>
<proteinExistence type="predicted"/>
<dbReference type="EMBL" id="JAGFNK010000069">
    <property type="protein sequence ID" value="KAI9509223.1"/>
    <property type="molecule type" value="Genomic_DNA"/>
</dbReference>
<dbReference type="Proteomes" id="UP001207468">
    <property type="component" value="Unassembled WGS sequence"/>
</dbReference>
<sequence length="441" mass="47091">MASLSPNSSPNTPPSDESAMLELSFDYEQNSAGEWKRVSKGRSSPPTPVDKQSPPSTDLIPSPSGNPSPPHPTRLSLTRSESLPGIPSTIPPDRPDPVPPAQSALRSFQRALSGPVSLPQSGSQSSHTSAQPSSIHFRTLLAGGLRSSGRSAGGPRRVTLEEFNQMNEKLKIQQQQEQEEIDLKSQVAGLPQDDKENLDGSSLMPLDTAPGPSSIHRRYSPPRSAPALSDAHYSFLSSRYSAVGASSSNVRSTLADVVPVPQRPSLPIASSASSTRQLVAGPSRLSRVHSLGQKKFTPGLAIDKISEVDGADDALIAELAGSSEAAGGAEEWQYVRSQPPPTRQRVNALTHSGTRPRRSASLSDASTPERPVAPPLSSVASHSGARPGTSMGLTQSRTGATRVTLEEKRRRDREIALEDAEYARALQRREEEDVDPDRECP</sequence>
<evidence type="ECO:0000313" key="1">
    <source>
        <dbReference type="EMBL" id="KAI9509223.1"/>
    </source>
</evidence>
<evidence type="ECO:0000313" key="2">
    <source>
        <dbReference type="Proteomes" id="UP001207468"/>
    </source>
</evidence>
<protein>
    <submittedName>
        <fullName evidence="1">Uncharacterized protein</fullName>
    </submittedName>
</protein>
<comment type="caution">
    <text evidence="1">The sequence shown here is derived from an EMBL/GenBank/DDBJ whole genome shotgun (WGS) entry which is preliminary data.</text>
</comment>
<gene>
    <name evidence="1" type="ORF">F5148DRAFT_787873</name>
</gene>
<organism evidence="1 2">
    <name type="scientific">Russula earlei</name>
    <dbReference type="NCBI Taxonomy" id="71964"/>
    <lineage>
        <taxon>Eukaryota</taxon>
        <taxon>Fungi</taxon>
        <taxon>Dikarya</taxon>
        <taxon>Basidiomycota</taxon>
        <taxon>Agaricomycotina</taxon>
        <taxon>Agaricomycetes</taxon>
        <taxon>Russulales</taxon>
        <taxon>Russulaceae</taxon>
        <taxon>Russula</taxon>
    </lineage>
</organism>